<comment type="caution">
    <text evidence="1">The sequence shown here is derived from an EMBL/GenBank/DDBJ whole genome shotgun (WGS) entry which is preliminary data.</text>
</comment>
<organism evidence="1 2">
    <name type="scientific">Chelatococcus asaccharovorans</name>
    <dbReference type="NCBI Taxonomy" id="28210"/>
    <lineage>
        <taxon>Bacteria</taxon>
        <taxon>Pseudomonadati</taxon>
        <taxon>Pseudomonadota</taxon>
        <taxon>Alphaproteobacteria</taxon>
        <taxon>Hyphomicrobiales</taxon>
        <taxon>Chelatococcaceae</taxon>
        <taxon>Chelatococcus</taxon>
    </lineage>
</organism>
<dbReference type="RefSeq" id="WP_110373356.1">
    <property type="nucleotide sequence ID" value="NZ_JAHBRY010000002.1"/>
</dbReference>
<gene>
    <name evidence="1" type="ORF">C7450_102107</name>
</gene>
<evidence type="ECO:0000313" key="1">
    <source>
        <dbReference type="EMBL" id="PXW63192.1"/>
    </source>
</evidence>
<dbReference type="InterPro" id="IPR008183">
    <property type="entry name" value="Aldose_1/G6P_1-epimerase"/>
</dbReference>
<dbReference type="CDD" id="cd09024">
    <property type="entry name" value="Aldose_epim_lacX"/>
    <property type="match status" value="1"/>
</dbReference>
<dbReference type="EMBL" id="QJJK01000002">
    <property type="protein sequence ID" value="PXW63192.1"/>
    <property type="molecule type" value="Genomic_DNA"/>
</dbReference>
<accession>A0A2V3UD98</accession>
<reference evidence="1 2" key="1">
    <citation type="submission" date="2018-05" db="EMBL/GenBank/DDBJ databases">
        <title>Genomic Encyclopedia of Type Strains, Phase IV (KMG-IV): sequencing the most valuable type-strain genomes for metagenomic binning, comparative biology and taxonomic classification.</title>
        <authorList>
            <person name="Goeker M."/>
        </authorList>
    </citation>
    <scope>NUCLEOTIDE SEQUENCE [LARGE SCALE GENOMIC DNA]</scope>
    <source>
        <strain evidence="1 2">DSM 6462</strain>
    </source>
</reference>
<name>A0A2V3UD98_9HYPH</name>
<dbReference type="AlphaFoldDB" id="A0A2V3UD98"/>
<dbReference type="OrthoDB" id="9795355at2"/>
<sequence length="295" mass="31657">MPPSPSPALVPIESHGYRAEINPAGAELMSLSHDGRPLLWPGDVNSWAERAPVLFPTIGLVTNGEIQVDGRAYPMPPHGFAKRSAFTVVQSEPDRCSLTLEATAATRTQYPFDFDLKLDYSLGADGLRIAATITNPGSEVLPASFGFHPGFRWPLESGVPKNSYTVSFPEDRSLTTKRPVQGFFTDESAVVDLPDGHLALNDDLFTGGGLFIVAPQSSHVRFGAPAGRLALKIGYENCPDVMLWMKPGAEFLCIEPWHGRPDPLGFSGDFRGKPGLASIAPGQSVVVAMTVTVDA</sequence>
<dbReference type="InterPro" id="IPR037481">
    <property type="entry name" value="LacX"/>
</dbReference>
<proteinExistence type="predicted"/>
<dbReference type="GO" id="GO:0030246">
    <property type="term" value="F:carbohydrate binding"/>
    <property type="evidence" value="ECO:0007669"/>
    <property type="project" value="InterPro"/>
</dbReference>
<dbReference type="Gene3D" id="2.70.98.10">
    <property type="match status" value="1"/>
</dbReference>
<dbReference type="GO" id="GO:0005975">
    <property type="term" value="P:carbohydrate metabolic process"/>
    <property type="evidence" value="ECO:0007669"/>
    <property type="project" value="InterPro"/>
</dbReference>
<dbReference type="Pfam" id="PF01263">
    <property type="entry name" value="Aldose_epim"/>
    <property type="match status" value="1"/>
</dbReference>
<dbReference type="InterPro" id="IPR011013">
    <property type="entry name" value="Gal_mutarotase_sf_dom"/>
</dbReference>
<dbReference type="SUPFAM" id="SSF74650">
    <property type="entry name" value="Galactose mutarotase-like"/>
    <property type="match status" value="1"/>
</dbReference>
<dbReference type="Proteomes" id="UP000248021">
    <property type="component" value="Unassembled WGS sequence"/>
</dbReference>
<dbReference type="GO" id="GO:0016853">
    <property type="term" value="F:isomerase activity"/>
    <property type="evidence" value="ECO:0007669"/>
    <property type="project" value="InterPro"/>
</dbReference>
<dbReference type="InterPro" id="IPR014718">
    <property type="entry name" value="GH-type_carb-bd"/>
</dbReference>
<keyword evidence="2" id="KW-1185">Reference proteome</keyword>
<protein>
    <submittedName>
        <fullName evidence="1">Galactose mutarotase-like enzyme</fullName>
    </submittedName>
</protein>
<evidence type="ECO:0000313" key="2">
    <source>
        <dbReference type="Proteomes" id="UP000248021"/>
    </source>
</evidence>